<accession>A0A3M0K2J3</accession>
<dbReference type="OrthoDB" id="10609226at2759"/>
<feature type="transmembrane region" description="Helical" evidence="1">
    <location>
        <begin position="102"/>
        <end position="125"/>
    </location>
</feature>
<keyword evidence="1" id="KW-0472">Membrane</keyword>
<dbReference type="AlphaFoldDB" id="A0A3M0K2J3"/>
<evidence type="ECO:0000256" key="1">
    <source>
        <dbReference type="SAM" id="Phobius"/>
    </source>
</evidence>
<sequence>MKGPTLEQFVKNCSPCEGFMLEEFVVNYILWTEAQQKLPIDMSLQNRLLNSFQELSLLSITLLYVFMIQKTEDEHSCFQLVFSCNPTCETEMACLLHREKNVGFYLLFYSTGELPGVTLLLPVWLSYA</sequence>
<dbReference type="EMBL" id="QRBI01000120">
    <property type="protein sequence ID" value="RMC07386.1"/>
    <property type="molecule type" value="Genomic_DNA"/>
</dbReference>
<evidence type="ECO:0000313" key="3">
    <source>
        <dbReference type="Proteomes" id="UP000269221"/>
    </source>
</evidence>
<proteinExistence type="predicted"/>
<keyword evidence="3" id="KW-1185">Reference proteome</keyword>
<gene>
    <name evidence="2" type="ORF">DUI87_16851</name>
</gene>
<comment type="caution">
    <text evidence="2">The sequence shown here is derived from an EMBL/GenBank/DDBJ whole genome shotgun (WGS) entry which is preliminary data.</text>
</comment>
<keyword evidence="1" id="KW-1133">Transmembrane helix</keyword>
<dbReference type="Proteomes" id="UP000269221">
    <property type="component" value="Unassembled WGS sequence"/>
</dbReference>
<reference evidence="2 3" key="1">
    <citation type="submission" date="2018-07" db="EMBL/GenBank/DDBJ databases">
        <title>A high quality draft genome assembly of the barn swallow (H. rustica rustica).</title>
        <authorList>
            <person name="Formenti G."/>
            <person name="Chiara M."/>
            <person name="Poveda L."/>
            <person name="Francoijs K.-J."/>
            <person name="Bonisoli-Alquati A."/>
            <person name="Canova L."/>
            <person name="Gianfranceschi L."/>
            <person name="Horner D.S."/>
            <person name="Saino N."/>
        </authorList>
    </citation>
    <scope>NUCLEOTIDE SEQUENCE [LARGE SCALE GENOMIC DNA]</scope>
    <source>
        <strain evidence="2">Chelidonia</strain>
        <tissue evidence="2">Blood</tissue>
    </source>
</reference>
<keyword evidence="1" id="KW-0812">Transmembrane</keyword>
<evidence type="ECO:0000313" key="2">
    <source>
        <dbReference type="EMBL" id="RMC07386.1"/>
    </source>
</evidence>
<protein>
    <submittedName>
        <fullName evidence="2">Uncharacterized protein</fullName>
    </submittedName>
</protein>
<organism evidence="2 3">
    <name type="scientific">Hirundo rustica rustica</name>
    <dbReference type="NCBI Taxonomy" id="333673"/>
    <lineage>
        <taxon>Eukaryota</taxon>
        <taxon>Metazoa</taxon>
        <taxon>Chordata</taxon>
        <taxon>Craniata</taxon>
        <taxon>Vertebrata</taxon>
        <taxon>Euteleostomi</taxon>
        <taxon>Archelosauria</taxon>
        <taxon>Archosauria</taxon>
        <taxon>Dinosauria</taxon>
        <taxon>Saurischia</taxon>
        <taxon>Theropoda</taxon>
        <taxon>Coelurosauria</taxon>
        <taxon>Aves</taxon>
        <taxon>Neognathae</taxon>
        <taxon>Neoaves</taxon>
        <taxon>Telluraves</taxon>
        <taxon>Australaves</taxon>
        <taxon>Passeriformes</taxon>
        <taxon>Sylvioidea</taxon>
        <taxon>Hirundinidae</taxon>
        <taxon>Hirundo</taxon>
    </lineage>
</organism>
<name>A0A3M0K2J3_HIRRU</name>